<evidence type="ECO:0000313" key="3">
    <source>
        <dbReference type="Proteomes" id="UP000054549"/>
    </source>
</evidence>
<name>A0A0C2RVY3_AMAMK</name>
<dbReference type="InParanoid" id="A0A0C2RVY3"/>
<sequence>MAPPNIVLFGETGAGKSSVVNLLAGANVSGTSSGSIGCTFKSTAYNVSIDGTMFKLHDTAGLDEGQGGGIVKQHAILQLYELLRKLNEGVNLLIFCMRGPRIKESVFRNWQLFWDIICQRRVPILLAITGLENEEDMDAWWGRNQEHFTRYQIYPSSVACITATRGRRRPDGSFNFDREYAESLEKLRKAIFAIYRLDAWKVGRVEWLKKIVETSYASGKEGVEEIKTSRTVLGSATNELISRGLMDREEAEELAWLLRDI</sequence>
<dbReference type="GO" id="GO:0005525">
    <property type="term" value="F:GTP binding"/>
    <property type="evidence" value="ECO:0007669"/>
    <property type="project" value="InterPro"/>
</dbReference>
<accession>A0A0C2RVY3</accession>
<gene>
    <name evidence="2" type="ORF">M378DRAFT_806675</name>
</gene>
<evidence type="ECO:0000313" key="2">
    <source>
        <dbReference type="EMBL" id="KIL54395.1"/>
    </source>
</evidence>
<dbReference type="STRING" id="946122.A0A0C2RVY3"/>
<proteinExistence type="predicted"/>
<dbReference type="Pfam" id="PF01926">
    <property type="entry name" value="MMR_HSR1"/>
    <property type="match status" value="1"/>
</dbReference>
<dbReference type="OrthoDB" id="8954335at2759"/>
<reference evidence="2 3" key="1">
    <citation type="submission" date="2014-04" db="EMBL/GenBank/DDBJ databases">
        <title>Evolutionary Origins and Diversification of the Mycorrhizal Mutualists.</title>
        <authorList>
            <consortium name="DOE Joint Genome Institute"/>
            <consortium name="Mycorrhizal Genomics Consortium"/>
            <person name="Kohler A."/>
            <person name="Kuo A."/>
            <person name="Nagy L.G."/>
            <person name="Floudas D."/>
            <person name="Copeland A."/>
            <person name="Barry K.W."/>
            <person name="Cichocki N."/>
            <person name="Veneault-Fourrey C."/>
            <person name="LaButti K."/>
            <person name="Lindquist E.A."/>
            <person name="Lipzen A."/>
            <person name="Lundell T."/>
            <person name="Morin E."/>
            <person name="Murat C."/>
            <person name="Riley R."/>
            <person name="Ohm R."/>
            <person name="Sun H."/>
            <person name="Tunlid A."/>
            <person name="Henrissat B."/>
            <person name="Grigoriev I.V."/>
            <person name="Hibbett D.S."/>
            <person name="Martin F."/>
        </authorList>
    </citation>
    <scope>NUCLEOTIDE SEQUENCE [LARGE SCALE GENOMIC DNA]</scope>
    <source>
        <strain evidence="2 3">Koide BX008</strain>
    </source>
</reference>
<protein>
    <recommendedName>
        <fullName evidence="1">G domain-containing protein</fullName>
    </recommendedName>
</protein>
<dbReference type="InterPro" id="IPR027417">
    <property type="entry name" value="P-loop_NTPase"/>
</dbReference>
<dbReference type="AlphaFoldDB" id="A0A0C2RVY3"/>
<dbReference type="CDD" id="cd00882">
    <property type="entry name" value="Ras_like_GTPase"/>
    <property type="match status" value="1"/>
</dbReference>
<dbReference type="Proteomes" id="UP000054549">
    <property type="component" value="Unassembled WGS sequence"/>
</dbReference>
<keyword evidence="3" id="KW-1185">Reference proteome</keyword>
<dbReference type="InterPro" id="IPR006073">
    <property type="entry name" value="GTP-bd"/>
</dbReference>
<dbReference type="EMBL" id="KN818767">
    <property type="protein sequence ID" value="KIL54395.1"/>
    <property type="molecule type" value="Genomic_DNA"/>
</dbReference>
<evidence type="ECO:0000259" key="1">
    <source>
        <dbReference type="Pfam" id="PF01926"/>
    </source>
</evidence>
<feature type="domain" description="G" evidence="1">
    <location>
        <begin position="6"/>
        <end position="98"/>
    </location>
</feature>
<dbReference type="HOGENOM" id="CLU_050405_0_1_1"/>
<organism evidence="2 3">
    <name type="scientific">Amanita muscaria (strain Koide BX008)</name>
    <dbReference type="NCBI Taxonomy" id="946122"/>
    <lineage>
        <taxon>Eukaryota</taxon>
        <taxon>Fungi</taxon>
        <taxon>Dikarya</taxon>
        <taxon>Basidiomycota</taxon>
        <taxon>Agaricomycotina</taxon>
        <taxon>Agaricomycetes</taxon>
        <taxon>Agaricomycetidae</taxon>
        <taxon>Agaricales</taxon>
        <taxon>Pluteineae</taxon>
        <taxon>Amanitaceae</taxon>
        <taxon>Amanita</taxon>
    </lineage>
</organism>
<dbReference type="Gene3D" id="3.40.50.300">
    <property type="entry name" value="P-loop containing nucleotide triphosphate hydrolases"/>
    <property type="match status" value="1"/>
</dbReference>
<dbReference type="SUPFAM" id="SSF52540">
    <property type="entry name" value="P-loop containing nucleoside triphosphate hydrolases"/>
    <property type="match status" value="1"/>
</dbReference>